<dbReference type="PANTHER" id="PTHR43446">
    <property type="entry name" value="MEMBRANE PROTEIN-RELATED"/>
    <property type="match status" value="1"/>
</dbReference>
<dbReference type="PANTHER" id="PTHR43446:SF1">
    <property type="entry name" value="BAND 7 DOMAIN-CONTAINING PROTEIN"/>
    <property type="match status" value="1"/>
</dbReference>
<reference evidence="3 4" key="1">
    <citation type="submission" date="2018-01" db="EMBL/GenBank/DDBJ databases">
        <authorList>
            <person name="Gaut B.S."/>
            <person name="Morton B.R."/>
            <person name="Clegg M.T."/>
            <person name="Duvall M.R."/>
        </authorList>
    </citation>
    <scope>NUCLEOTIDE SEQUENCE [LARGE SCALE GENOMIC DNA]</scope>
    <source>
        <strain evidence="3">GP69</strain>
    </source>
</reference>
<dbReference type="InterPro" id="IPR036013">
    <property type="entry name" value="Band_7/SPFH_dom_sf"/>
</dbReference>
<proteinExistence type="predicted"/>
<keyword evidence="1" id="KW-0812">Transmembrane</keyword>
<dbReference type="OrthoDB" id="9813479at2"/>
<dbReference type="SUPFAM" id="SSF117892">
    <property type="entry name" value="Band 7/SPFH domain"/>
    <property type="match status" value="1"/>
</dbReference>
<sequence length="343" mass="36984">MEERIFKGKKNGMSVLLLIILVYAAAIAALVFSAISLEQGATALNVTGLVVSIAVVSLGWISLLGLKVLKPQEALVLTLFGKYVGTLKENGFYYVNPFCVGVNPASRTKLSQSGDVSDAGGLTAIVNGTQNMNLTGDYSSKKLSLKIMTLNNSRQKINDCLGNPIEIGIAVTWKIVDTAKAVFNVDNYKEFLSLQCDSALRHVVRIYPYDVAPNVDTTGDGVADEGSLRGSSEIVADRIRDEIQKRVAEAGIEIVEARITYLAYAPEIAAVMLQRQQASAIIDARKMIVDGAVGMVEMALERLNEKDVVQLDEERKAAMVSNLLVVLCGNHDAQPVVNSGSLY</sequence>
<dbReference type="Pfam" id="PF01145">
    <property type="entry name" value="Band_7"/>
    <property type="match status" value="1"/>
</dbReference>
<feature type="transmembrane region" description="Helical" evidence="1">
    <location>
        <begin position="12"/>
        <end position="37"/>
    </location>
</feature>
<evidence type="ECO:0000313" key="4">
    <source>
        <dbReference type="Proteomes" id="UP000236311"/>
    </source>
</evidence>
<keyword evidence="1" id="KW-1133">Transmembrane helix</keyword>
<name>A0A2K4ZE33_9FIRM</name>
<dbReference type="Gene3D" id="3.30.479.30">
    <property type="entry name" value="Band 7 domain"/>
    <property type="match status" value="1"/>
</dbReference>
<dbReference type="CDD" id="cd03402">
    <property type="entry name" value="SPFH_like_u2"/>
    <property type="match status" value="1"/>
</dbReference>
<dbReference type="AlphaFoldDB" id="A0A2K4ZE33"/>
<evidence type="ECO:0000259" key="2">
    <source>
        <dbReference type="SMART" id="SM00244"/>
    </source>
</evidence>
<keyword evidence="1" id="KW-0472">Membrane</keyword>
<dbReference type="Proteomes" id="UP000236311">
    <property type="component" value="Unassembled WGS sequence"/>
</dbReference>
<feature type="transmembrane region" description="Helical" evidence="1">
    <location>
        <begin position="43"/>
        <end position="66"/>
    </location>
</feature>
<evidence type="ECO:0000256" key="1">
    <source>
        <dbReference type="SAM" id="Phobius"/>
    </source>
</evidence>
<dbReference type="RefSeq" id="WP_103238803.1">
    <property type="nucleotide sequence ID" value="NZ_JANJZD010000006.1"/>
</dbReference>
<dbReference type="InterPro" id="IPR001107">
    <property type="entry name" value="Band_7"/>
</dbReference>
<organism evidence="3 4">
    <name type="scientific">Acetatifactor muris</name>
    <dbReference type="NCBI Taxonomy" id="879566"/>
    <lineage>
        <taxon>Bacteria</taxon>
        <taxon>Bacillati</taxon>
        <taxon>Bacillota</taxon>
        <taxon>Clostridia</taxon>
        <taxon>Lachnospirales</taxon>
        <taxon>Lachnospiraceae</taxon>
        <taxon>Acetatifactor</taxon>
    </lineage>
</organism>
<dbReference type="SMART" id="SM00244">
    <property type="entry name" value="PHB"/>
    <property type="match status" value="1"/>
</dbReference>
<protein>
    <submittedName>
        <fullName evidence="3">SPFH domain / Band 7 family protein</fullName>
    </submittedName>
</protein>
<feature type="domain" description="Band 7" evidence="2">
    <location>
        <begin position="64"/>
        <end position="276"/>
    </location>
</feature>
<accession>A0A2K4ZE33</accession>
<evidence type="ECO:0000313" key="3">
    <source>
        <dbReference type="EMBL" id="SOY28718.1"/>
    </source>
</evidence>
<dbReference type="EMBL" id="OFSM01000006">
    <property type="protein sequence ID" value="SOY28718.1"/>
    <property type="molecule type" value="Genomic_DNA"/>
</dbReference>
<keyword evidence="4" id="KW-1185">Reference proteome</keyword>
<gene>
    <name evidence="3" type="ORF">AMURIS_01429</name>
</gene>